<name>A0ACC6VJT6_9EURY</name>
<gene>
    <name evidence="1" type="ORF">ACFFN7_06620</name>
</gene>
<dbReference type="Proteomes" id="UP001589559">
    <property type="component" value="Unassembled WGS sequence"/>
</dbReference>
<evidence type="ECO:0000313" key="1">
    <source>
        <dbReference type="EMBL" id="MFB9811043.1"/>
    </source>
</evidence>
<comment type="caution">
    <text evidence="1">The sequence shown here is derived from an EMBL/GenBank/DDBJ whole genome shotgun (WGS) entry which is preliminary data.</text>
</comment>
<sequence length="318" mass="35910">MTATVSVVIPTYERREFLRGAIETALGQSFDDIEVVVVDDGSSEPYAEEIVADFPAVVRCVRHEKNEGLSAARNTGVRESNGEYIAFLDDDDRWHREKIVRQVNALAREESAGLATCLVAAITPDNELVHCERRAPSGDCSDSILIGNQIGTPSRVVVHRDIFESVEGFDESLPTKQDWDLYIRLCQEWTVAAVQDHLCFRTVHESMSSSSTALKRDKQAVLQKHESLMQKRRLWEQAKASVDAELARSYLGDGHLREARKHARRACTQRRLRYIVLYLLSYTHPQVIQRAIDLKRVVSRQFDDCGQVSMSNVPGRVG</sequence>
<dbReference type="EMBL" id="JBHMAK010000002">
    <property type="protein sequence ID" value="MFB9811043.1"/>
    <property type="molecule type" value="Genomic_DNA"/>
</dbReference>
<protein>
    <submittedName>
        <fullName evidence="1">Glycosyltransferase family 2 protein</fullName>
    </submittedName>
</protein>
<evidence type="ECO:0000313" key="2">
    <source>
        <dbReference type="Proteomes" id="UP001589559"/>
    </source>
</evidence>
<proteinExistence type="predicted"/>
<accession>A0ACC6VJT6</accession>
<organism evidence="1 2">
    <name type="scientific">Haloarcula sebkhae</name>
    <dbReference type="NCBI Taxonomy" id="932660"/>
    <lineage>
        <taxon>Archaea</taxon>
        <taxon>Methanobacteriati</taxon>
        <taxon>Methanobacteriota</taxon>
        <taxon>Stenosarchaea group</taxon>
        <taxon>Halobacteria</taxon>
        <taxon>Halobacteriales</taxon>
        <taxon>Haloarculaceae</taxon>
        <taxon>Haloarcula</taxon>
    </lineage>
</organism>
<reference evidence="1" key="1">
    <citation type="submission" date="2024-09" db="EMBL/GenBank/DDBJ databases">
        <authorList>
            <person name="Sun Q."/>
            <person name="Mori K."/>
        </authorList>
    </citation>
    <scope>NUCLEOTIDE SEQUENCE</scope>
    <source>
        <strain evidence="1">JCM 19018</strain>
    </source>
</reference>
<keyword evidence="2" id="KW-1185">Reference proteome</keyword>